<comment type="caution">
    <text evidence="5">The sequence shown here is derived from an EMBL/GenBank/DDBJ whole genome shotgun (WGS) entry which is preliminary data.</text>
</comment>
<dbReference type="Proteomes" id="UP001308656">
    <property type="component" value="Unassembled WGS sequence"/>
</dbReference>
<evidence type="ECO:0000259" key="4">
    <source>
        <dbReference type="Pfam" id="PF07261"/>
    </source>
</evidence>
<dbReference type="PANTHER" id="PTHR37293">
    <property type="entry name" value="PHAGE REPLICATION PROTEIN-RELATED"/>
    <property type="match status" value="1"/>
</dbReference>
<dbReference type="Pfam" id="PF07261">
    <property type="entry name" value="DnaB_2"/>
    <property type="match status" value="1"/>
</dbReference>
<gene>
    <name evidence="5" type="ORF">SM122_08600</name>
</gene>
<reference evidence="5 6" key="1">
    <citation type="submission" date="2024-01" db="EMBL/GenBank/DDBJ databases">
        <title>Description of Streptococcus dentalis sp. nov., Streptococcus gingivalis sp. nov., Streptococcus lingualis sp. nov. isolated from human oral cavity.</title>
        <authorList>
            <person name="Choi Y.S."/>
            <person name="Goo B.J."/>
            <person name="Bae J.W."/>
        </authorList>
    </citation>
    <scope>NUCLEOTIDE SEQUENCE [LARGE SCALE GENOMIC DNA]</scope>
    <source>
        <strain evidence="5 6">S2</strain>
    </source>
</reference>
<feature type="domain" description="Replication initiator A N-terminal" evidence="3">
    <location>
        <begin position="13"/>
        <end position="85"/>
    </location>
</feature>
<accession>A0ABU6B9T6</accession>
<organism evidence="5 6">
    <name type="scientific">Streptococcus gingivalis</name>
    <dbReference type="NCBI Taxonomy" id="3111861"/>
    <lineage>
        <taxon>Bacteria</taxon>
        <taxon>Bacillati</taxon>
        <taxon>Bacillota</taxon>
        <taxon>Bacilli</taxon>
        <taxon>Lactobacillales</taxon>
        <taxon>Streptococcaceae</taxon>
        <taxon>Streptococcus</taxon>
    </lineage>
</organism>
<feature type="region of interest" description="Disordered" evidence="2">
    <location>
        <begin position="245"/>
        <end position="291"/>
    </location>
</feature>
<dbReference type="InterPro" id="IPR010724">
    <property type="entry name" value="RepA_N"/>
</dbReference>
<keyword evidence="6" id="KW-1185">Reference proteome</keyword>
<evidence type="ECO:0000256" key="1">
    <source>
        <dbReference type="ARBA" id="ARBA00093462"/>
    </source>
</evidence>
<dbReference type="NCBIfam" id="TIGR01446">
    <property type="entry name" value="DnaD_dom"/>
    <property type="match status" value="1"/>
</dbReference>
<proteinExistence type="inferred from homology"/>
<dbReference type="Pfam" id="PF06970">
    <property type="entry name" value="RepA_N"/>
    <property type="match status" value="1"/>
</dbReference>
<feature type="compositionally biased region" description="Basic residues" evidence="2">
    <location>
        <begin position="253"/>
        <end position="263"/>
    </location>
</feature>
<evidence type="ECO:0000259" key="3">
    <source>
        <dbReference type="Pfam" id="PF06970"/>
    </source>
</evidence>
<dbReference type="PANTHER" id="PTHR37293:SF5">
    <property type="entry name" value="DNA REPLICATION PROTEIN"/>
    <property type="match status" value="1"/>
</dbReference>
<dbReference type="RefSeq" id="WP_324738214.1">
    <property type="nucleotide sequence ID" value="NZ_JAYKTO010000002.1"/>
</dbReference>
<sequence length="291" mass="34117">MPLKIDDYKDFEMFYKLPQELFDECFKGLSIGAKVLYAILRDKWGQSQKNGWHDENGIYCNFSVKLLSEIMGCSEKTTISYKKELSNYHLISERRQFNSTNKIYVNRVSEAKRYVHEDFTCTEVKNLHHVHEDFTCTEVKNLQSNQTNINQTNLTRLNDNDDRPQKLENIQSGTIAQTLRSRGFKLDQIQFQQLFDYIALDGMNIELVQLAISKSADNEARNFRYLKSILDNWKKNGVTTVEEAERADEKYKSSKKPKTHNKRKEAIPYPIKNPVFSPYTDLLPWEEDEEG</sequence>
<dbReference type="Gene3D" id="1.10.10.630">
    <property type="entry name" value="DnaD domain-like"/>
    <property type="match status" value="1"/>
</dbReference>
<protein>
    <submittedName>
        <fullName evidence="5">Replication initiator protein A</fullName>
    </submittedName>
</protein>
<dbReference type="InterPro" id="IPR034829">
    <property type="entry name" value="DnaD-like_sf"/>
</dbReference>
<dbReference type="EMBL" id="JAYKTO010000002">
    <property type="protein sequence ID" value="MEB3520603.1"/>
    <property type="molecule type" value="Genomic_DNA"/>
</dbReference>
<dbReference type="InterPro" id="IPR053162">
    <property type="entry name" value="DnaD"/>
</dbReference>
<evidence type="ECO:0000313" key="6">
    <source>
        <dbReference type="Proteomes" id="UP001308656"/>
    </source>
</evidence>
<comment type="similarity">
    <text evidence="1">Belongs to the DnaB/DnaD family.</text>
</comment>
<name>A0ABU6B9T6_9STRE</name>
<dbReference type="InterPro" id="IPR006343">
    <property type="entry name" value="DnaB/C_C"/>
</dbReference>
<dbReference type="SUPFAM" id="SSF158499">
    <property type="entry name" value="DnaD domain-like"/>
    <property type="match status" value="1"/>
</dbReference>
<evidence type="ECO:0000313" key="5">
    <source>
        <dbReference type="EMBL" id="MEB3520603.1"/>
    </source>
</evidence>
<evidence type="ECO:0000256" key="2">
    <source>
        <dbReference type="SAM" id="MobiDB-lite"/>
    </source>
</evidence>
<feature type="domain" description="DnaB/C C-terminal" evidence="4">
    <location>
        <begin position="183"/>
        <end position="246"/>
    </location>
</feature>